<comment type="similarity">
    <text evidence="2 11">Belongs to the G-protein coupled receptor 1 family.</text>
</comment>
<keyword evidence="13" id="KW-1185">Reference proteome</keyword>
<keyword evidence="7 11" id="KW-0297">G-protein coupled receptor</keyword>
<evidence type="ECO:0000256" key="4">
    <source>
        <dbReference type="ARBA" id="ARBA00022507"/>
    </source>
</evidence>
<dbReference type="Gene3D" id="1.20.1070.10">
    <property type="entry name" value="Rhodopsin 7-helix transmembrane proteins"/>
    <property type="match status" value="1"/>
</dbReference>
<dbReference type="GO" id="GO:0016503">
    <property type="term" value="F:pheromone receptor activity"/>
    <property type="evidence" value="ECO:0007669"/>
    <property type="project" value="InterPro"/>
</dbReference>
<keyword evidence="8 11" id="KW-0472">Membrane</keyword>
<dbReference type="InParanoid" id="F7G2T5"/>
<protein>
    <recommendedName>
        <fullName evidence="11">Vomeronasal type-1 receptor</fullName>
    </recommendedName>
</protein>
<feature type="transmembrane region" description="Helical" evidence="11">
    <location>
        <begin position="92"/>
        <end position="109"/>
    </location>
</feature>
<evidence type="ECO:0000256" key="11">
    <source>
        <dbReference type="RuleBase" id="RU364061"/>
    </source>
</evidence>
<name>F7G2T5_ORNAN</name>
<feature type="transmembrane region" description="Helical" evidence="11">
    <location>
        <begin position="134"/>
        <end position="150"/>
    </location>
</feature>
<dbReference type="SUPFAM" id="SSF81321">
    <property type="entry name" value="Family A G protein-coupled receptor-like"/>
    <property type="match status" value="1"/>
</dbReference>
<accession>F7G2T5</accession>
<comment type="caution">
    <text evidence="11">Lacks conserved residue(s) required for the propagation of feature annotation.</text>
</comment>
<reference evidence="12" key="2">
    <citation type="submission" date="2025-08" db="UniProtKB">
        <authorList>
            <consortium name="Ensembl"/>
        </authorList>
    </citation>
    <scope>IDENTIFICATION</scope>
    <source>
        <strain evidence="12">Glennie</strain>
    </source>
</reference>
<sequence>TCLLCNFGQAVTISPSSSQWTWLKEILPKCMLPSCLLSWTLNMLINADMPVYATGPWNTSSQITYDLKYCSVTTVTVKIALINAIMYYVWDLLFWGLMSVASGYMIFVLQRHHRWVQHLHGPSHSPKAMPEIRAAKRVIALVTLYVLLYGRQTTIGLYTSYFDSYHSLDYCYLSLSIYVYIYLCFLFMSDHYI</sequence>
<evidence type="ECO:0000256" key="6">
    <source>
        <dbReference type="ARBA" id="ARBA00022989"/>
    </source>
</evidence>
<dbReference type="PANTHER" id="PTHR24062">
    <property type="entry name" value="VOMERONASAL TYPE-1 RECEPTOR"/>
    <property type="match status" value="1"/>
</dbReference>
<dbReference type="AlphaFoldDB" id="F7G2T5"/>
<reference evidence="12 13" key="1">
    <citation type="journal article" date="2008" name="Nature">
        <title>Genome analysis of the platypus reveals unique signatures of evolution.</title>
        <authorList>
            <person name="Warren W.C."/>
            <person name="Hillier L.W."/>
            <person name="Marshall Graves J.A."/>
            <person name="Birney E."/>
            <person name="Ponting C.P."/>
            <person name="Grutzner F."/>
            <person name="Belov K."/>
            <person name="Miller W."/>
            <person name="Clarke L."/>
            <person name="Chinwalla A.T."/>
            <person name="Yang S.P."/>
            <person name="Heger A."/>
            <person name="Locke D.P."/>
            <person name="Miethke P."/>
            <person name="Waters P.D."/>
            <person name="Veyrunes F."/>
            <person name="Fulton L."/>
            <person name="Fulton B."/>
            <person name="Graves T."/>
            <person name="Wallis J."/>
            <person name="Puente X.S."/>
            <person name="Lopez-Otin C."/>
            <person name="Ordonez G.R."/>
            <person name="Eichler E.E."/>
            <person name="Chen L."/>
            <person name="Cheng Z."/>
            <person name="Deakin J.E."/>
            <person name="Alsop A."/>
            <person name="Thompson K."/>
            <person name="Kirby P."/>
            <person name="Papenfuss A.T."/>
            <person name="Wakefield M.J."/>
            <person name="Olender T."/>
            <person name="Lancet D."/>
            <person name="Huttley G.A."/>
            <person name="Smit A.F."/>
            <person name="Pask A."/>
            <person name="Temple-Smith P."/>
            <person name="Batzer M.A."/>
            <person name="Walker J.A."/>
            <person name="Konkel M.K."/>
            <person name="Harris R.S."/>
            <person name="Whittington C.M."/>
            <person name="Wong E.S."/>
            <person name="Gemmell N.J."/>
            <person name="Buschiazzo E."/>
            <person name="Vargas Jentzsch I.M."/>
            <person name="Merkel A."/>
            <person name="Schmitz J."/>
            <person name="Zemann A."/>
            <person name="Churakov G."/>
            <person name="Kriegs J.O."/>
            <person name="Brosius J."/>
            <person name="Murchison E.P."/>
            <person name="Sachidanandam R."/>
            <person name="Smith C."/>
            <person name="Hannon G.J."/>
            <person name="Tsend-Ayush E."/>
            <person name="McMillan D."/>
            <person name="Attenborough R."/>
            <person name="Rens W."/>
            <person name="Ferguson-Smith M."/>
            <person name="Lefevre C.M."/>
            <person name="Sharp J.A."/>
            <person name="Nicholas K.R."/>
            <person name="Ray D.A."/>
            <person name="Kube M."/>
            <person name="Reinhardt R."/>
            <person name="Pringle T.H."/>
            <person name="Taylor J."/>
            <person name="Jones R.C."/>
            <person name="Nixon B."/>
            <person name="Dacheux J.L."/>
            <person name="Niwa H."/>
            <person name="Sekita Y."/>
            <person name="Huang X."/>
            <person name="Stark A."/>
            <person name="Kheradpour P."/>
            <person name="Kellis M."/>
            <person name="Flicek P."/>
            <person name="Chen Y."/>
            <person name="Webber C."/>
            <person name="Hardison R."/>
            <person name="Nelson J."/>
            <person name="Hallsworth-Pepin K."/>
            <person name="Delehaunty K."/>
            <person name="Markovic C."/>
            <person name="Minx P."/>
            <person name="Feng Y."/>
            <person name="Kremitzki C."/>
            <person name="Mitreva M."/>
            <person name="Glasscock J."/>
            <person name="Wylie T."/>
            <person name="Wohldmann P."/>
            <person name="Thiru P."/>
            <person name="Nhan M.N."/>
            <person name="Pohl C.S."/>
            <person name="Smith S.M."/>
            <person name="Hou S."/>
            <person name="Nefedov M."/>
            <person name="de Jong P.J."/>
            <person name="Renfree M.B."/>
            <person name="Mardis E.R."/>
            <person name="Wilson R.K."/>
        </authorList>
    </citation>
    <scope>NUCLEOTIDE SEQUENCE [LARGE SCALE GENOMIC DNA]</scope>
    <source>
        <strain evidence="12 13">Glennie</strain>
    </source>
</reference>
<evidence type="ECO:0000256" key="7">
    <source>
        <dbReference type="ARBA" id="ARBA00023040"/>
    </source>
</evidence>
<evidence type="ECO:0000256" key="8">
    <source>
        <dbReference type="ARBA" id="ARBA00023136"/>
    </source>
</evidence>
<evidence type="ECO:0000256" key="3">
    <source>
        <dbReference type="ARBA" id="ARBA00022475"/>
    </source>
</evidence>
<comment type="subcellular location">
    <subcellularLocation>
        <location evidence="1 11">Cell membrane</location>
        <topology evidence="1 11">Multi-pass membrane protein</topology>
    </subcellularLocation>
</comment>
<evidence type="ECO:0000256" key="1">
    <source>
        <dbReference type="ARBA" id="ARBA00004651"/>
    </source>
</evidence>
<keyword evidence="9 11" id="KW-0675">Receptor</keyword>
<evidence type="ECO:0000313" key="12">
    <source>
        <dbReference type="Ensembl" id="ENSOANP00000026002.2"/>
    </source>
</evidence>
<dbReference type="GO" id="GO:0005550">
    <property type="term" value="F:pheromone binding"/>
    <property type="evidence" value="ECO:0000318"/>
    <property type="project" value="GO_Central"/>
</dbReference>
<evidence type="ECO:0000313" key="13">
    <source>
        <dbReference type="Proteomes" id="UP000002279"/>
    </source>
</evidence>
<dbReference type="Bgee" id="ENSOANG00000020451">
    <property type="expression patterns" value="Expressed in testis"/>
</dbReference>
<dbReference type="Ensembl" id="ENSOANT00000029805.2">
    <property type="protein sequence ID" value="ENSOANP00000026002.2"/>
    <property type="gene ID" value="ENSOANG00000020451.2"/>
</dbReference>
<keyword evidence="6 11" id="KW-1133">Transmembrane helix</keyword>
<organism evidence="12 13">
    <name type="scientific">Ornithorhynchus anatinus</name>
    <name type="common">Duckbill platypus</name>
    <dbReference type="NCBI Taxonomy" id="9258"/>
    <lineage>
        <taxon>Eukaryota</taxon>
        <taxon>Metazoa</taxon>
        <taxon>Chordata</taxon>
        <taxon>Craniata</taxon>
        <taxon>Vertebrata</taxon>
        <taxon>Euteleostomi</taxon>
        <taxon>Mammalia</taxon>
        <taxon>Monotremata</taxon>
        <taxon>Ornithorhynchidae</taxon>
        <taxon>Ornithorhynchus</taxon>
    </lineage>
</organism>
<evidence type="ECO:0000256" key="9">
    <source>
        <dbReference type="ARBA" id="ARBA00023170"/>
    </source>
</evidence>
<evidence type="ECO:0000256" key="2">
    <source>
        <dbReference type="ARBA" id="ARBA00010663"/>
    </source>
</evidence>
<dbReference type="GO" id="GO:0019236">
    <property type="term" value="P:response to pheromone"/>
    <property type="evidence" value="ECO:0007669"/>
    <property type="project" value="UniProtKB-KW"/>
</dbReference>
<dbReference type="HOGENOM" id="CLU_118377_0_0_1"/>
<keyword evidence="3 11" id="KW-1003">Cell membrane</keyword>
<evidence type="ECO:0000256" key="10">
    <source>
        <dbReference type="ARBA" id="ARBA00023224"/>
    </source>
</evidence>
<dbReference type="GeneTree" id="ENSGT01030000234553"/>
<reference evidence="12" key="3">
    <citation type="submission" date="2025-09" db="UniProtKB">
        <authorList>
            <consortium name="Ensembl"/>
        </authorList>
    </citation>
    <scope>IDENTIFICATION</scope>
    <source>
        <strain evidence="12">Glennie</strain>
    </source>
</reference>
<keyword evidence="10 11" id="KW-0807">Transducer</keyword>
<dbReference type="Proteomes" id="UP000002279">
    <property type="component" value="Chromosome 12"/>
</dbReference>
<dbReference type="InterPro" id="IPR004072">
    <property type="entry name" value="Vmron_rcpt_1"/>
</dbReference>
<proteinExistence type="inferred from homology"/>
<keyword evidence="4 11" id="KW-0589">Pheromone response</keyword>
<dbReference type="GO" id="GO:0005886">
    <property type="term" value="C:plasma membrane"/>
    <property type="evidence" value="ECO:0000318"/>
    <property type="project" value="GO_Central"/>
</dbReference>
<dbReference type="Pfam" id="PF03402">
    <property type="entry name" value="V1R"/>
    <property type="match status" value="1"/>
</dbReference>
<feature type="transmembrane region" description="Helical" evidence="11">
    <location>
        <begin position="170"/>
        <end position="188"/>
    </location>
</feature>
<evidence type="ECO:0000256" key="5">
    <source>
        <dbReference type="ARBA" id="ARBA00022692"/>
    </source>
</evidence>
<dbReference type="STRING" id="9258.ENSOANP00000026002"/>
<keyword evidence="5 11" id="KW-0812">Transmembrane</keyword>